<feature type="compositionally biased region" description="Polar residues" evidence="1">
    <location>
        <begin position="322"/>
        <end position="331"/>
    </location>
</feature>
<dbReference type="EMBL" id="JAGGKV010000032">
    <property type="protein sequence ID" value="MBP1967310.1"/>
    <property type="molecule type" value="Genomic_DNA"/>
</dbReference>
<feature type="region of interest" description="Disordered" evidence="1">
    <location>
        <begin position="113"/>
        <end position="155"/>
    </location>
</feature>
<comment type="caution">
    <text evidence="3">The sequence shown here is derived from an EMBL/GenBank/DDBJ whole genome shotgun (WGS) entry which is preliminary data.</text>
</comment>
<keyword evidence="4" id="KW-1185">Reference proteome</keyword>
<protein>
    <submittedName>
        <fullName evidence="3">Cu/Ag efflux protein CusF</fullName>
    </submittedName>
</protein>
<name>A0ABS4I9E7_9BACL</name>
<gene>
    <name evidence="3" type="ORF">J2Z65_006575</name>
</gene>
<feature type="signal peptide" evidence="2">
    <location>
        <begin position="1"/>
        <end position="28"/>
    </location>
</feature>
<dbReference type="Proteomes" id="UP001519344">
    <property type="component" value="Unassembled WGS sequence"/>
</dbReference>
<organism evidence="3 4">
    <name type="scientific">Paenibacillus aceris</name>
    <dbReference type="NCBI Taxonomy" id="869555"/>
    <lineage>
        <taxon>Bacteria</taxon>
        <taxon>Bacillati</taxon>
        <taxon>Bacillota</taxon>
        <taxon>Bacilli</taxon>
        <taxon>Bacillales</taxon>
        <taxon>Paenibacillaceae</taxon>
        <taxon>Paenibacillus</taxon>
    </lineage>
</organism>
<evidence type="ECO:0000313" key="4">
    <source>
        <dbReference type="Proteomes" id="UP001519344"/>
    </source>
</evidence>
<keyword evidence="2" id="KW-0732">Signal</keyword>
<evidence type="ECO:0000256" key="1">
    <source>
        <dbReference type="SAM" id="MobiDB-lite"/>
    </source>
</evidence>
<feature type="compositionally biased region" description="Low complexity" evidence="1">
    <location>
        <begin position="258"/>
        <end position="268"/>
    </location>
</feature>
<feature type="chain" id="PRO_5046819554" evidence="2">
    <location>
        <begin position="29"/>
        <end position="331"/>
    </location>
</feature>
<feature type="compositionally biased region" description="Basic and acidic residues" evidence="1">
    <location>
        <begin position="269"/>
        <end position="319"/>
    </location>
</feature>
<proteinExistence type="predicted"/>
<reference evidence="3 4" key="1">
    <citation type="submission" date="2021-03" db="EMBL/GenBank/DDBJ databases">
        <title>Genomic Encyclopedia of Type Strains, Phase IV (KMG-IV): sequencing the most valuable type-strain genomes for metagenomic binning, comparative biology and taxonomic classification.</title>
        <authorList>
            <person name="Goeker M."/>
        </authorList>
    </citation>
    <scope>NUCLEOTIDE SEQUENCE [LARGE SCALE GENOMIC DNA]</scope>
    <source>
        <strain evidence="3 4">DSM 24950</strain>
    </source>
</reference>
<sequence>MFIRKKLPFIIVSITLVALALCGWTAYAATAPNNSAISTSVNGTFKSVSTDAVTITTNTGDQTVPLAKSVWVYRNDQKAQLTDLKTGDQIELILNSKQQAAYVKASTTVVQEAVPSPSPTASASAAPVTATPEPTQTPAPVAQVTASAPPAPASQQDKAIIPGLEDIDLNVDGKHFKLHINQSKGAAGTTYDLNIKPDGAGMIHLKGEEAAEWIQKLLASVDLKSGDAEQKIAGLLATHYNLDASKLNVHMKTKWAQQQVQMQQQVQKQQKEDNDGDDDHQADQNERKDVNKNDNKDAHKDDHKDDNQNKQRGKEDHKSNQKARSNGQHDD</sequence>
<dbReference type="RefSeq" id="WP_167064417.1">
    <property type="nucleotide sequence ID" value="NZ_JAAOZR010000034.1"/>
</dbReference>
<evidence type="ECO:0000256" key="2">
    <source>
        <dbReference type="SAM" id="SignalP"/>
    </source>
</evidence>
<accession>A0ABS4I9E7</accession>
<feature type="compositionally biased region" description="Low complexity" evidence="1">
    <location>
        <begin position="113"/>
        <end position="148"/>
    </location>
</feature>
<evidence type="ECO:0000313" key="3">
    <source>
        <dbReference type="EMBL" id="MBP1967310.1"/>
    </source>
</evidence>
<feature type="region of interest" description="Disordered" evidence="1">
    <location>
        <begin position="258"/>
        <end position="331"/>
    </location>
</feature>